<dbReference type="SUPFAM" id="SSF51717">
    <property type="entry name" value="Dihydropteroate synthetase-like"/>
    <property type="match status" value="1"/>
</dbReference>
<sequence>MGILNVTPDSFSGDGILALPNSTGTGVSGVVGEVEAALQQAKQFLESGAEILDVGGESTRPGSQPVNTEEELGRVIPVIQAIASEFPDALISIDTYKAKVAEAAFQAGALLLNDVWGLRADPELASVAAAFRVPVILMHNRSNPASVEVRAQLGNAYLGSTYEDLMEDVKRELLASVELAVKAGIEETQIILDPGVGFGKTREHNLELINRLDEIRLLGFPVLLGPSRKSFIGFTLDLPADQRVEGTAATVAVGITRGADIIRVHDVKEMARVAKMTDAIVRTNPR</sequence>
<evidence type="ECO:0000256" key="5">
    <source>
        <dbReference type="ARBA" id="ARBA00022679"/>
    </source>
</evidence>
<organism evidence="10">
    <name type="scientific">uncultured organism</name>
    <dbReference type="NCBI Taxonomy" id="155900"/>
    <lineage>
        <taxon>unclassified sequences</taxon>
        <taxon>environmental samples</taxon>
    </lineage>
</organism>
<evidence type="ECO:0000256" key="4">
    <source>
        <dbReference type="ARBA" id="ARBA00012458"/>
    </source>
</evidence>
<name>A0A411I5Z9_9ZZZZ</name>
<dbReference type="PROSITE" id="PS00793">
    <property type="entry name" value="DHPS_2"/>
    <property type="match status" value="1"/>
</dbReference>
<evidence type="ECO:0000256" key="2">
    <source>
        <dbReference type="ARBA" id="ARBA00001946"/>
    </source>
</evidence>
<dbReference type="GO" id="GO:0004156">
    <property type="term" value="F:dihydropteroate synthase activity"/>
    <property type="evidence" value="ECO:0007669"/>
    <property type="project" value="UniProtKB-EC"/>
</dbReference>
<evidence type="ECO:0000313" key="10">
    <source>
        <dbReference type="EMBL" id="QBB78483.1"/>
    </source>
</evidence>
<protein>
    <recommendedName>
        <fullName evidence="4">dihydropteroate synthase</fullName>
        <ecNumber evidence="4">2.5.1.15</ecNumber>
    </recommendedName>
</protein>
<comment type="catalytic activity">
    <reaction evidence="1">
        <text>(7,8-dihydropterin-6-yl)methyl diphosphate + 4-aminobenzoate = 7,8-dihydropteroate + diphosphate</text>
        <dbReference type="Rhea" id="RHEA:19949"/>
        <dbReference type="ChEBI" id="CHEBI:17836"/>
        <dbReference type="ChEBI" id="CHEBI:17839"/>
        <dbReference type="ChEBI" id="CHEBI:33019"/>
        <dbReference type="ChEBI" id="CHEBI:72950"/>
        <dbReference type="EC" id="2.5.1.15"/>
    </reaction>
</comment>
<feature type="domain" description="Pterin-binding" evidence="9">
    <location>
        <begin position="1"/>
        <end position="275"/>
    </location>
</feature>
<dbReference type="InterPro" id="IPR006390">
    <property type="entry name" value="DHP_synth_dom"/>
</dbReference>
<evidence type="ECO:0000259" key="9">
    <source>
        <dbReference type="PROSITE" id="PS50972"/>
    </source>
</evidence>
<dbReference type="PROSITE" id="PS50972">
    <property type="entry name" value="PTERIN_BINDING"/>
    <property type="match status" value="1"/>
</dbReference>
<dbReference type="CDD" id="cd00739">
    <property type="entry name" value="DHPS"/>
    <property type="match status" value="1"/>
</dbReference>
<evidence type="ECO:0000256" key="7">
    <source>
        <dbReference type="ARBA" id="ARBA00022842"/>
    </source>
</evidence>
<evidence type="ECO:0000256" key="1">
    <source>
        <dbReference type="ARBA" id="ARBA00000012"/>
    </source>
</evidence>
<dbReference type="InterPro" id="IPR011005">
    <property type="entry name" value="Dihydropteroate_synth-like_sf"/>
</dbReference>
<keyword evidence="5" id="KW-0808">Transferase</keyword>
<dbReference type="EC" id="2.5.1.15" evidence="4"/>
<dbReference type="FunFam" id="3.20.20.20:FF:000006">
    <property type="entry name" value="Dihydropteroate synthase"/>
    <property type="match status" value="1"/>
</dbReference>
<keyword evidence="7" id="KW-0460">Magnesium</keyword>
<evidence type="ECO:0000256" key="8">
    <source>
        <dbReference type="ARBA" id="ARBA00022909"/>
    </source>
</evidence>
<dbReference type="PANTHER" id="PTHR20941:SF1">
    <property type="entry name" value="FOLIC ACID SYNTHESIS PROTEIN FOL1"/>
    <property type="match status" value="1"/>
</dbReference>
<dbReference type="NCBIfam" id="TIGR01496">
    <property type="entry name" value="DHPS"/>
    <property type="match status" value="1"/>
</dbReference>
<dbReference type="InterPro" id="IPR045031">
    <property type="entry name" value="DHP_synth-like"/>
</dbReference>
<reference evidence="10" key="1">
    <citation type="submission" date="2018-11" db="EMBL/GenBank/DDBJ databases">
        <authorList>
            <person name="Nacke H."/>
        </authorList>
    </citation>
    <scope>NUCLEOTIDE SEQUENCE</scope>
</reference>
<dbReference type="GO" id="GO:0046656">
    <property type="term" value="P:folic acid biosynthetic process"/>
    <property type="evidence" value="ECO:0007669"/>
    <property type="project" value="UniProtKB-KW"/>
</dbReference>
<keyword evidence="6" id="KW-0479">Metal-binding</keyword>
<dbReference type="InterPro" id="IPR000489">
    <property type="entry name" value="Pterin-binding_dom"/>
</dbReference>
<dbReference type="AlphaFoldDB" id="A0A411I5Z9"/>
<dbReference type="GO" id="GO:0046654">
    <property type="term" value="P:tetrahydrofolate biosynthetic process"/>
    <property type="evidence" value="ECO:0007669"/>
    <property type="project" value="TreeGrafter"/>
</dbReference>
<dbReference type="PANTHER" id="PTHR20941">
    <property type="entry name" value="FOLATE SYNTHESIS PROTEINS"/>
    <property type="match status" value="1"/>
</dbReference>
<dbReference type="Pfam" id="PF00809">
    <property type="entry name" value="Pterin_bind"/>
    <property type="match status" value="1"/>
</dbReference>
<comment type="cofactor">
    <cofactor evidence="2">
        <name>Mg(2+)</name>
        <dbReference type="ChEBI" id="CHEBI:18420"/>
    </cofactor>
</comment>
<accession>A0A411I5Z9</accession>
<keyword evidence="8" id="KW-0289">Folate biosynthesis</keyword>
<evidence type="ECO:0000256" key="3">
    <source>
        <dbReference type="ARBA" id="ARBA00004763"/>
    </source>
</evidence>
<dbReference type="Gene3D" id="3.20.20.20">
    <property type="entry name" value="Dihydropteroate synthase-like"/>
    <property type="match status" value="1"/>
</dbReference>
<comment type="pathway">
    <text evidence="3">Cofactor biosynthesis; tetrahydrofolate biosynthesis; 7,8-dihydrofolate from 2-amino-4-hydroxy-6-hydroxymethyl-7,8-dihydropteridine diphosphate and 4-aminobenzoate: step 1/2.</text>
</comment>
<proteinExistence type="predicted"/>
<dbReference type="GO" id="GO:0046872">
    <property type="term" value="F:metal ion binding"/>
    <property type="evidence" value="ECO:0007669"/>
    <property type="project" value="UniProtKB-KW"/>
</dbReference>
<evidence type="ECO:0000256" key="6">
    <source>
        <dbReference type="ARBA" id="ARBA00022723"/>
    </source>
</evidence>
<dbReference type="EMBL" id="MK159018">
    <property type="protein sequence ID" value="QBB78483.1"/>
    <property type="molecule type" value="Genomic_DNA"/>
</dbReference>